<gene>
    <name evidence="1" type="ORF">EGI89_09630</name>
</gene>
<comment type="caution">
    <text evidence="1">The sequence shown here is derived from an EMBL/GenBank/DDBJ whole genome shotgun (WGS) entry which is preliminary data.</text>
</comment>
<protein>
    <submittedName>
        <fullName evidence="1">DUF4177 domain-containing protein</fullName>
    </submittedName>
</protein>
<evidence type="ECO:0000313" key="1">
    <source>
        <dbReference type="EMBL" id="RRT91062.1"/>
    </source>
</evidence>
<dbReference type="AlphaFoldDB" id="A0A427BNA4"/>
<accession>A0A427BNA4</accession>
<dbReference type="Pfam" id="PF13783">
    <property type="entry name" value="DUF4177"/>
    <property type="match status" value="1"/>
</dbReference>
<organism evidence="1 2">
    <name type="scientific">Empedobacter falsenii</name>
    <dbReference type="NCBI Taxonomy" id="343874"/>
    <lineage>
        <taxon>Bacteria</taxon>
        <taxon>Pseudomonadati</taxon>
        <taxon>Bacteroidota</taxon>
        <taxon>Flavobacteriia</taxon>
        <taxon>Flavobacteriales</taxon>
        <taxon>Weeksellaceae</taxon>
        <taxon>Empedobacter</taxon>
    </lineage>
</organism>
<reference evidence="1 2" key="1">
    <citation type="submission" date="2018-10" db="EMBL/GenBank/DDBJ databases">
        <title>Transmission dynamics of multidrug resistant bacteria on intensive care unit surfaces.</title>
        <authorList>
            <person name="D'Souza A.W."/>
            <person name="Potter R.F."/>
            <person name="Wallace M."/>
            <person name="Shupe A."/>
            <person name="Patel S."/>
            <person name="Sun S."/>
            <person name="Gul D."/>
            <person name="Kwon J.H."/>
            <person name="Andleeb S."/>
            <person name="Burnham C.-A.D."/>
            <person name="Dantas G."/>
        </authorList>
    </citation>
    <scope>NUCLEOTIDE SEQUENCE [LARGE SCALE GENOMIC DNA]</scope>
    <source>
        <strain evidence="1 2">WF_348</strain>
    </source>
</reference>
<sequence>MASKYEYKTIEIMPNAGLFSIKIDKTFLDDLLNKYGNEGWELITSTPLSINSTTKIIYYTFRRAI</sequence>
<dbReference type="EMBL" id="RHPO01000019">
    <property type="protein sequence ID" value="RRT91062.1"/>
    <property type="molecule type" value="Genomic_DNA"/>
</dbReference>
<dbReference type="RefSeq" id="WP_125350043.1">
    <property type="nucleotide sequence ID" value="NZ_JAAGKM010000028.1"/>
</dbReference>
<proteinExistence type="predicted"/>
<dbReference type="Proteomes" id="UP000267844">
    <property type="component" value="Unassembled WGS sequence"/>
</dbReference>
<dbReference type="InterPro" id="IPR025234">
    <property type="entry name" value="YjzH-like"/>
</dbReference>
<evidence type="ECO:0000313" key="2">
    <source>
        <dbReference type="Proteomes" id="UP000267844"/>
    </source>
</evidence>
<name>A0A427BNA4_9FLAO</name>